<dbReference type="PROSITE" id="PS51387">
    <property type="entry name" value="FAD_PCMH"/>
    <property type="match status" value="1"/>
</dbReference>
<dbReference type="GO" id="GO:0004458">
    <property type="term" value="F:D-lactate dehydrogenase (cytochrome) activity"/>
    <property type="evidence" value="ECO:0007669"/>
    <property type="project" value="UniProtKB-EC"/>
</dbReference>
<keyword evidence="8" id="KW-0408">Iron</keyword>
<comment type="similarity">
    <text evidence="2">Belongs to the FAD-binding oxidoreductase/transferase type 4 family.</text>
</comment>
<dbReference type="Pfam" id="PF13183">
    <property type="entry name" value="Fer4_8"/>
    <property type="match status" value="1"/>
</dbReference>
<dbReference type="KEGG" id="cprt:FIC82_002720"/>
<gene>
    <name evidence="14" type="ORF">FIC82_002720</name>
</gene>
<feature type="domain" description="FAD-binding PCMH-type" evidence="13">
    <location>
        <begin position="50"/>
        <end position="278"/>
    </location>
</feature>
<dbReference type="EC" id="1.1.2.4" evidence="10"/>
<evidence type="ECO:0000256" key="11">
    <source>
        <dbReference type="SAM" id="MobiDB-lite"/>
    </source>
</evidence>
<dbReference type="InterPro" id="IPR016171">
    <property type="entry name" value="Vanillyl_alc_oxidase_C-sub2"/>
</dbReference>
<dbReference type="PROSITE" id="PS51379">
    <property type="entry name" value="4FE4S_FER_2"/>
    <property type="match status" value="1"/>
</dbReference>
<dbReference type="GO" id="GO:0008720">
    <property type="term" value="F:D-lactate dehydrogenase (NAD+) activity"/>
    <property type="evidence" value="ECO:0007669"/>
    <property type="project" value="TreeGrafter"/>
</dbReference>
<keyword evidence="3" id="KW-0285">Flavoprotein</keyword>
<protein>
    <recommendedName>
        <fullName evidence="10">D-lactate dehydrogenase (cytochrome)</fullName>
        <ecNumber evidence="10">1.1.2.4</ecNumber>
    </recommendedName>
</protein>
<evidence type="ECO:0000256" key="1">
    <source>
        <dbReference type="ARBA" id="ARBA00001974"/>
    </source>
</evidence>
<dbReference type="Proteomes" id="UP000451354">
    <property type="component" value="Chromosome"/>
</dbReference>
<dbReference type="InterPro" id="IPR016166">
    <property type="entry name" value="FAD-bd_PCMH"/>
</dbReference>
<evidence type="ECO:0000313" key="15">
    <source>
        <dbReference type="Proteomes" id="UP000451354"/>
    </source>
</evidence>
<keyword evidence="7" id="KW-0560">Oxidoreductase</keyword>
<dbReference type="GO" id="GO:0046872">
    <property type="term" value="F:metal ion binding"/>
    <property type="evidence" value="ECO:0007669"/>
    <property type="project" value="UniProtKB-KW"/>
</dbReference>
<keyword evidence="5" id="KW-0274">FAD</keyword>
<dbReference type="InterPro" id="IPR017896">
    <property type="entry name" value="4Fe4S_Fe-S-bd"/>
</dbReference>
<dbReference type="SUPFAM" id="SSF46548">
    <property type="entry name" value="alpha-helical ferredoxin"/>
    <property type="match status" value="1"/>
</dbReference>
<dbReference type="PANTHER" id="PTHR11748:SF111">
    <property type="entry name" value="D-LACTATE DEHYDROGENASE, MITOCHONDRIAL-RELATED"/>
    <property type="match status" value="1"/>
</dbReference>
<keyword evidence="15" id="KW-1185">Reference proteome</keyword>
<dbReference type="InterPro" id="IPR036318">
    <property type="entry name" value="FAD-bd_PCMH-like_sf"/>
</dbReference>
<evidence type="ECO:0000256" key="5">
    <source>
        <dbReference type="ARBA" id="ARBA00022827"/>
    </source>
</evidence>
<dbReference type="SUPFAM" id="SSF55103">
    <property type="entry name" value="FAD-linked oxidases, C-terminal domain"/>
    <property type="match status" value="1"/>
</dbReference>
<evidence type="ECO:0000256" key="7">
    <source>
        <dbReference type="ARBA" id="ARBA00023002"/>
    </source>
</evidence>
<comment type="cofactor">
    <cofactor evidence="1">
        <name>FAD</name>
        <dbReference type="ChEBI" id="CHEBI:57692"/>
    </cofactor>
</comment>
<evidence type="ECO:0000256" key="4">
    <source>
        <dbReference type="ARBA" id="ARBA00022723"/>
    </source>
</evidence>
<dbReference type="InterPro" id="IPR016164">
    <property type="entry name" value="FAD-linked_Oxase-like_C"/>
</dbReference>
<dbReference type="InterPro" id="IPR016169">
    <property type="entry name" value="FAD-bd_PCMH_sub2"/>
</dbReference>
<dbReference type="EMBL" id="CP052757">
    <property type="protein sequence ID" value="QJW38177.1"/>
    <property type="molecule type" value="Genomic_DNA"/>
</dbReference>
<dbReference type="Gene3D" id="3.30.70.2740">
    <property type="match status" value="1"/>
</dbReference>
<evidence type="ECO:0000256" key="6">
    <source>
        <dbReference type="ARBA" id="ARBA00022946"/>
    </source>
</evidence>
<organism evidence="14 15">
    <name type="scientific">Cellulosimicrobium protaetiae</name>
    <dbReference type="NCBI Taxonomy" id="2587808"/>
    <lineage>
        <taxon>Bacteria</taxon>
        <taxon>Bacillati</taxon>
        <taxon>Actinomycetota</taxon>
        <taxon>Actinomycetes</taxon>
        <taxon>Micrococcales</taxon>
        <taxon>Promicromonosporaceae</taxon>
        <taxon>Cellulosimicrobium</taxon>
    </lineage>
</organism>
<dbReference type="Gene3D" id="1.10.45.10">
    <property type="entry name" value="Vanillyl-alcohol Oxidase, Chain A, domain 4"/>
    <property type="match status" value="1"/>
</dbReference>
<dbReference type="PROSITE" id="PS00198">
    <property type="entry name" value="4FE4S_FER_1"/>
    <property type="match status" value="1"/>
</dbReference>
<dbReference type="Gene3D" id="1.10.1060.10">
    <property type="entry name" value="Alpha-helical ferredoxin"/>
    <property type="match status" value="1"/>
</dbReference>
<dbReference type="GO" id="GO:0071949">
    <property type="term" value="F:FAD binding"/>
    <property type="evidence" value="ECO:0007669"/>
    <property type="project" value="InterPro"/>
</dbReference>
<dbReference type="Gene3D" id="3.30.43.10">
    <property type="entry name" value="Uridine Diphospho-n-acetylenolpyruvylglucosamine Reductase, domain 2"/>
    <property type="match status" value="1"/>
</dbReference>
<proteinExistence type="inferred from homology"/>
<keyword evidence="6" id="KW-0809">Transit peptide</keyword>
<feature type="region of interest" description="Disordered" evidence="11">
    <location>
        <begin position="859"/>
        <end position="880"/>
    </location>
</feature>
<accession>A0A6M5UHQ3</accession>
<dbReference type="Pfam" id="PF01565">
    <property type="entry name" value="FAD_binding_4"/>
    <property type="match status" value="1"/>
</dbReference>
<dbReference type="PANTHER" id="PTHR11748">
    <property type="entry name" value="D-LACTATE DEHYDROGENASE"/>
    <property type="match status" value="1"/>
</dbReference>
<feature type="region of interest" description="Disordered" evidence="11">
    <location>
        <begin position="747"/>
        <end position="766"/>
    </location>
</feature>
<dbReference type="InterPro" id="IPR017900">
    <property type="entry name" value="4Fe4S_Fe_S_CS"/>
</dbReference>
<feature type="region of interest" description="Disordered" evidence="11">
    <location>
        <begin position="702"/>
        <end position="721"/>
    </location>
</feature>
<evidence type="ECO:0000259" key="13">
    <source>
        <dbReference type="PROSITE" id="PS51387"/>
    </source>
</evidence>
<dbReference type="GO" id="GO:1903457">
    <property type="term" value="P:lactate catabolic process"/>
    <property type="evidence" value="ECO:0007669"/>
    <property type="project" value="TreeGrafter"/>
</dbReference>
<evidence type="ECO:0000256" key="2">
    <source>
        <dbReference type="ARBA" id="ARBA00008000"/>
    </source>
</evidence>
<dbReference type="SUPFAM" id="SSF56176">
    <property type="entry name" value="FAD-binding/transporter-associated domain-like"/>
    <property type="match status" value="1"/>
</dbReference>
<dbReference type="InterPro" id="IPR004113">
    <property type="entry name" value="FAD-bd_oxidored_4_C"/>
</dbReference>
<evidence type="ECO:0000259" key="12">
    <source>
        <dbReference type="PROSITE" id="PS51379"/>
    </source>
</evidence>
<evidence type="ECO:0000313" key="14">
    <source>
        <dbReference type="EMBL" id="QJW38177.1"/>
    </source>
</evidence>
<dbReference type="InterPro" id="IPR016167">
    <property type="entry name" value="FAD-bd_PCMH_sub1"/>
</dbReference>
<name>A0A6M5UHQ3_9MICO</name>
<evidence type="ECO:0000256" key="10">
    <source>
        <dbReference type="ARBA" id="ARBA00038897"/>
    </source>
</evidence>
<feature type="compositionally biased region" description="Low complexity" evidence="11">
    <location>
        <begin position="861"/>
        <end position="875"/>
    </location>
</feature>
<evidence type="ECO:0000256" key="8">
    <source>
        <dbReference type="ARBA" id="ARBA00023004"/>
    </source>
</evidence>
<sequence>MRRRAETGGSAPGPRESRADVRVSAGDGPGFELRTDLLTRVAQAHDASHYLLRPEVVVRAHDRDGVVGAMREATRRGLPVTFRSGGTSLSGQASGAGVLVDTRTRFTRVEVLDGGARVRCEPGATLRLVNAHLLRHGRRLGPDPASEIACTIGGVVANNSSGMTSGTERTAYRTVEAMTVVLASGTVVDTGAPDADARLRAAEPELHRGLAALRDRVRGSATMRAEIERQFSTKNTMGYSVNAFLDHDDPVKILEHLLIGSEGTLGWVADVTFRTVPLLAHAATTLLVLDSLEHATDALVPLVASGAEAIELLDAASLRVAAADPAADASMRTLARGDGIRNQTALLVEYRAATEDGLAPFQDAARDVVGSLAGSLAVPATVTTDPATRGRLWHVRKGLYTAVAGARPAGSTALLEDVAVPVTDLTATVRDLGALFARRGYGDAVTFGHAKDGNLHFMITPRLGDRAELDRYEAFSDDLVDLVLGHGGTLKAEHGTGRIMAPFVRRQYGDDLYAVMREVKRLFDPRGLLNPGVLLTDDDHEHLRNLKVEASAGGEDAPLVDRCVECGYCEPGCPSRTVTTTPRQRIALLKEIAAAPPAERRELERQYSYQGVETCAADSLCVEACPVGIDTGLVMKGHRARSQPRVVQRGGAAVAEHWGPVVTGLRGALRVVQALPTPLVHVASQVARGVVGADVVPRVDADLPGPGARRDPRGVPGADATGAADGSVRAVLFASCMGELFAPAAGGPTRSASGGATGGASADAGANRPVGAEAAFRALCERAGVGLAVPEGIGGLCCGTPWSSKGLPDGAAAMARKVVDALWVATREGELPVVCDASSCTHGLVETARHLVGAGDRAVEEPASGAPGAPGVPGSLGEPDPDAVARERFARLRIVDAVTFVRTDVLPGLAARGVDVEKAGNVVVHPTCATVHLGAVDDLRAVAEATAERATVPAAWGCCGFAGDRGMLHPELTAGATRAEAAEVAADASALPGGTYDAYVSNNRTCEMGMSRATGQDYVHVLELLEAATRPTPTPAPATAR</sequence>
<feature type="domain" description="4Fe-4S ferredoxin-type" evidence="12">
    <location>
        <begin position="556"/>
        <end position="583"/>
    </location>
</feature>
<dbReference type="InterPro" id="IPR009051">
    <property type="entry name" value="Helical_ferredxn"/>
</dbReference>
<keyword evidence="9" id="KW-0411">Iron-sulfur</keyword>
<dbReference type="Gene3D" id="3.30.465.10">
    <property type="match status" value="1"/>
</dbReference>
<dbReference type="Pfam" id="PF02913">
    <property type="entry name" value="FAD-oxidase_C"/>
    <property type="match status" value="1"/>
</dbReference>
<evidence type="ECO:0000256" key="3">
    <source>
        <dbReference type="ARBA" id="ARBA00022630"/>
    </source>
</evidence>
<evidence type="ECO:0000256" key="9">
    <source>
        <dbReference type="ARBA" id="ARBA00023014"/>
    </source>
</evidence>
<reference evidence="15" key="1">
    <citation type="journal article" date="2022" name="Int. J. Syst. Evol. Microbiol.">
        <title>Cellulosimicrobium protaetiae sp. nov., isolated from the gut of the larva of Protaetia brevitarsis seulensis.</title>
        <authorList>
            <person name="Le Han H."/>
            <person name="Nguyen T.T.H."/>
            <person name="Li Z."/>
            <person name="Shin N.R."/>
            <person name="Kim S.G."/>
        </authorList>
    </citation>
    <scope>NUCLEOTIDE SEQUENCE [LARGE SCALE GENOMIC DNA]</scope>
    <source>
        <strain evidence="15">BI34</strain>
    </source>
</reference>
<dbReference type="GO" id="GO:0051536">
    <property type="term" value="F:iron-sulfur cluster binding"/>
    <property type="evidence" value="ECO:0007669"/>
    <property type="project" value="UniProtKB-KW"/>
</dbReference>
<feature type="region of interest" description="Disordered" evidence="11">
    <location>
        <begin position="1"/>
        <end position="26"/>
    </location>
</feature>
<dbReference type="AlphaFoldDB" id="A0A6M5UHQ3"/>
<dbReference type="InterPro" id="IPR006094">
    <property type="entry name" value="Oxid_FAD_bind_N"/>
</dbReference>
<keyword evidence="4" id="KW-0479">Metal-binding</keyword>